<comment type="caution">
    <text evidence="1">The sequence shown here is derived from an EMBL/GenBank/DDBJ whole genome shotgun (WGS) entry which is preliminary data.</text>
</comment>
<organism evidence="1 2">
    <name type="scientific">Yoonia vestfoldensis SKA53</name>
    <dbReference type="NCBI Taxonomy" id="314232"/>
    <lineage>
        <taxon>Bacteria</taxon>
        <taxon>Pseudomonadati</taxon>
        <taxon>Pseudomonadota</taxon>
        <taxon>Alphaproteobacteria</taxon>
        <taxon>Rhodobacterales</taxon>
        <taxon>Paracoccaceae</taxon>
        <taxon>Yoonia</taxon>
    </lineage>
</organism>
<keyword evidence="2" id="KW-1185">Reference proteome</keyword>
<name>A3V5R4_9RHOB</name>
<evidence type="ECO:0000313" key="2">
    <source>
        <dbReference type="Proteomes" id="UP000004507"/>
    </source>
</evidence>
<proteinExistence type="predicted"/>
<dbReference type="HOGENOM" id="CLU_3081490_0_0_5"/>
<gene>
    <name evidence="1" type="ORF">SKA53_04103</name>
</gene>
<dbReference type="Proteomes" id="UP000004507">
    <property type="component" value="Unassembled WGS sequence"/>
</dbReference>
<sequence>MILQAHALCETARCRGGDGFEPSGAPVSRDHDLPGWLLSLDGCHVLHDISAA</sequence>
<dbReference type="STRING" id="314232.SKA53_04103"/>
<evidence type="ECO:0000313" key="1">
    <source>
        <dbReference type="EMBL" id="EAQ06238.1"/>
    </source>
</evidence>
<dbReference type="EMBL" id="AAMS01000005">
    <property type="protein sequence ID" value="EAQ06238.1"/>
    <property type="molecule type" value="Genomic_DNA"/>
</dbReference>
<protein>
    <submittedName>
        <fullName evidence="1">Uncharacterized protein</fullName>
    </submittedName>
</protein>
<reference evidence="1 2" key="1">
    <citation type="submission" date="2006-01" db="EMBL/GenBank/DDBJ databases">
        <authorList>
            <person name="Hagstrom A."/>
            <person name="Ferriera S."/>
            <person name="Johnson J."/>
            <person name="Kravitz S."/>
            <person name="Halpern A."/>
            <person name="Remington K."/>
            <person name="Beeson K."/>
            <person name="Tran B."/>
            <person name="Rogers Y.-H."/>
            <person name="Friedman R."/>
            <person name="Venter J.C."/>
        </authorList>
    </citation>
    <scope>NUCLEOTIDE SEQUENCE [LARGE SCALE GENOMIC DNA]</scope>
    <source>
        <strain evidence="1 2">SKA53</strain>
    </source>
</reference>
<dbReference type="AlphaFoldDB" id="A3V5R4"/>
<accession>A3V5R4</accession>